<evidence type="ECO:0000313" key="2">
    <source>
        <dbReference type="Proteomes" id="UP000324020"/>
    </source>
</evidence>
<dbReference type="OrthoDB" id="335647at2157"/>
<gene>
    <name evidence="1" type="ORF">SAMN04488067_111103</name>
</gene>
<dbReference type="Proteomes" id="UP000324020">
    <property type="component" value="Unassembled WGS sequence"/>
</dbReference>
<name>A0A1G7QA18_9EURY</name>
<dbReference type="RefSeq" id="WP_149799378.1">
    <property type="nucleotide sequence ID" value="NZ_FNBO01000011.1"/>
</dbReference>
<dbReference type="AlphaFoldDB" id="A0A1G7QA18"/>
<evidence type="ECO:0000313" key="1">
    <source>
        <dbReference type="EMBL" id="SDF95427.1"/>
    </source>
</evidence>
<organism evidence="1 2">
    <name type="scientific">Halorubrum xinjiangense</name>
    <dbReference type="NCBI Taxonomy" id="261291"/>
    <lineage>
        <taxon>Archaea</taxon>
        <taxon>Methanobacteriati</taxon>
        <taxon>Methanobacteriota</taxon>
        <taxon>Stenosarchaea group</taxon>
        <taxon>Halobacteria</taxon>
        <taxon>Halobacteriales</taxon>
        <taxon>Haloferacaceae</taxon>
        <taxon>Halorubrum</taxon>
    </lineage>
</organism>
<sequence>MTQFGPRHEKLLDAWATTIETNGRGNGFDFTSPTRTKVLEQKVEAFLDSPSEDEFRDVWQSELIRGVAFGGSNAVLNNWNQPIDALAEFIREIRDATSYDPSWERQIPEYVIPAVREFYGRCDPGTRPILSSAAQRGLSTFGFGTVESFSDTAGALRDFQEQYCEQIGHVTAGTEHEVALSDEIEQFLHLVSTSDEAELRKTLDMAAPTYETFAGWDALQTHGNPIELHGLSTVLDSFSAASNSAAYERDTALEQWGDDHWETWKDEYCAYVSGEVLSKYDLTELQAADVEPFLDDLSVAEPLSNVIPIYLLGGRWQPWDTFQQLSTTKPDKAATVLSNLLNEDAGPLVDRLESFNDLYSELSDSGSERMSVATMLLMIVHPDQYVMYRYQMFDDFFSEFSDYSVPYGFNPGDYVLMLDALRGVQADLDTTTDHDVRMLDVHSLLWLVHRKGPP</sequence>
<reference evidence="1 2" key="1">
    <citation type="submission" date="2016-10" db="EMBL/GenBank/DDBJ databases">
        <authorList>
            <person name="Varghese N."/>
            <person name="Submissions S."/>
        </authorList>
    </citation>
    <scope>NUCLEOTIDE SEQUENCE [LARGE SCALE GENOMIC DNA]</scope>
    <source>
        <strain evidence="1 2">CGMCC 1.3527</strain>
    </source>
</reference>
<keyword evidence="2" id="KW-1185">Reference proteome</keyword>
<dbReference type="EMBL" id="FNBO01000011">
    <property type="protein sequence ID" value="SDF95427.1"/>
    <property type="molecule type" value="Genomic_DNA"/>
</dbReference>
<proteinExistence type="predicted"/>
<accession>A0A1G7QA18</accession>
<protein>
    <submittedName>
        <fullName evidence="1">Uncharacterized protein</fullName>
    </submittedName>
</protein>